<evidence type="ECO:0000313" key="1">
    <source>
        <dbReference type="EMBL" id="OJF10087.1"/>
    </source>
</evidence>
<proteinExistence type="predicted"/>
<dbReference type="EMBL" id="MEIA01000533">
    <property type="protein sequence ID" value="OJF10087.1"/>
    <property type="molecule type" value="Genomic_DNA"/>
</dbReference>
<comment type="caution">
    <text evidence="1">The sequence shown here is derived from an EMBL/GenBank/DDBJ whole genome shotgun (WGS) entry which is preliminary data.</text>
</comment>
<name>A0A1K0FB57_9ACTN</name>
<sequence>MTGAMTLSALVGLASLLAGVALGWYLRRTNDWCPHCGEQLTCDACGSKAAWPRHRQPELTLDKS</sequence>
<protein>
    <submittedName>
        <fullName evidence="1">Uncharacterized protein</fullName>
    </submittedName>
</protein>
<evidence type="ECO:0000313" key="2">
    <source>
        <dbReference type="Proteomes" id="UP000182486"/>
    </source>
</evidence>
<keyword evidence="2" id="KW-1185">Reference proteome</keyword>
<reference evidence="1" key="1">
    <citation type="submission" date="2016-09" db="EMBL/GenBank/DDBJ databases">
        <title>Couchioplanes caeruleus draft genome sequence.</title>
        <authorList>
            <person name="Sheehan J."/>
            <person name="Caffrey P."/>
        </authorList>
    </citation>
    <scope>NUCLEOTIDE SEQUENCE [LARGE SCALE GENOMIC DNA]</scope>
    <source>
        <strain evidence="1">DSM 43634</strain>
    </source>
</reference>
<organism evidence="1 2">
    <name type="scientific">Couchioplanes caeruleus subsp. caeruleus</name>
    <dbReference type="NCBI Taxonomy" id="56427"/>
    <lineage>
        <taxon>Bacteria</taxon>
        <taxon>Bacillati</taxon>
        <taxon>Actinomycetota</taxon>
        <taxon>Actinomycetes</taxon>
        <taxon>Micromonosporales</taxon>
        <taxon>Micromonosporaceae</taxon>
        <taxon>Couchioplanes</taxon>
    </lineage>
</organism>
<gene>
    <name evidence="1" type="ORF">BG844_34155</name>
</gene>
<accession>A0A1K0FB57</accession>
<dbReference type="AlphaFoldDB" id="A0A1K0FB57"/>
<dbReference type="Proteomes" id="UP000182486">
    <property type="component" value="Unassembled WGS sequence"/>
</dbReference>